<feature type="transmembrane region" description="Helical" evidence="1">
    <location>
        <begin position="63"/>
        <end position="88"/>
    </location>
</feature>
<keyword evidence="1" id="KW-1133">Transmembrane helix</keyword>
<dbReference type="InterPro" id="IPR018723">
    <property type="entry name" value="DUF2254_membrane"/>
</dbReference>
<evidence type="ECO:0000313" key="2">
    <source>
        <dbReference type="EMBL" id="MBH0114164.1"/>
    </source>
</evidence>
<dbReference type="EMBL" id="JADZGI010000002">
    <property type="protein sequence ID" value="MBH0114164.1"/>
    <property type="molecule type" value="Genomic_DNA"/>
</dbReference>
<feature type="transmembrane region" description="Helical" evidence="1">
    <location>
        <begin position="148"/>
        <end position="166"/>
    </location>
</feature>
<protein>
    <submittedName>
        <fullName evidence="2">DUF2254 domain-containing protein</fullName>
    </submittedName>
</protein>
<feature type="transmembrane region" description="Helical" evidence="1">
    <location>
        <begin position="16"/>
        <end position="37"/>
    </location>
</feature>
<accession>A0A931HF05</accession>
<dbReference type="Proteomes" id="UP000617634">
    <property type="component" value="Unassembled WGS sequence"/>
</dbReference>
<comment type="caution">
    <text evidence="2">The sequence shown here is derived from an EMBL/GenBank/DDBJ whole genome shotgun (WGS) entry which is preliminary data.</text>
</comment>
<keyword evidence="3" id="KW-1185">Reference proteome</keyword>
<dbReference type="Pfam" id="PF10011">
    <property type="entry name" value="DUF2254"/>
    <property type="match status" value="1"/>
</dbReference>
<gene>
    <name evidence="2" type="ORF">I5E68_14560</name>
</gene>
<keyword evidence="1" id="KW-0812">Transmembrane</keyword>
<dbReference type="RefSeq" id="WP_197165254.1">
    <property type="nucleotide sequence ID" value="NZ_JADZGI010000002.1"/>
</dbReference>
<keyword evidence="1" id="KW-0472">Membrane</keyword>
<evidence type="ECO:0000256" key="1">
    <source>
        <dbReference type="SAM" id="Phobius"/>
    </source>
</evidence>
<proteinExistence type="predicted"/>
<organism evidence="2 3">
    <name type="scientific">Novosphingobium aureum</name>
    <dbReference type="NCBI Taxonomy" id="2792964"/>
    <lineage>
        <taxon>Bacteria</taxon>
        <taxon>Pseudomonadati</taxon>
        <taxon>Pseudomonadota</taxon>
        <taxon>Alphaproteobacteria</taxon>
        <taxon>Sphingomonadales</taxon>
        <taxon>Sphingomonadaceae</taxon>
        <taxon>Novosphingobium</taxon>
    </lineage>
</organism>
<dbReference type="AlphaFoldDB" id="A0A931HF05"/>
<name>A0A931HF05_9SPHN</name>
<evidence type="ECO:0000313" key="3">
    <source>
        <dbReference type="Proteomes" id="UP000617634"/>
    </source>
</evidence>
<reference evidence="2" key="1">
    <citation type="submission" date="2020-11" db="EMBL/GenBank/DDBJ databases">
        <title>Novosphingobium aureum sp. nov., a marine bacterium isolated from sediment of a salt flat.</title>
        <authorList>
            <person name="Yoo Y."/>
            <person name="Kim J.-J."/>
        </authorList>
    </citation>
    <scope>NUCLEOTIDE SEQUENCE</scope>
    <source>
        <strain evidence="2">YJ-S2-02</strain>
    </source>
</reference>
<feature type="transmembrane region" description="Helical" evidence="1">
    <location>
        <begin position="109"/>
        <end position="128"/>
    </location>
</feature>
<sequence>MIARLHSAWLALRASYWFYPALFAVFGLVLALATIHLDRHGAADWLEGHKMIVPVRPDGASNMLGVLASAMIGTAATVFSITIAAVAYASGNYGPRLLTNFMEDRGNQFSLATFIGTFVYAITVLRAVRTAEETPGGPAGAFAPQLSLLVAFALMIVAVGVLVYFLHHIPASIRINVVLESIGKRLLTAIEKRYPQKGERDPAVRPLPHGKAVCATKTGYVRILELGSLLDIAREHDLLIGLNVRTGDFVYPGVEIARTDARHLPDEVGEQIRACLAVGATRTTEQDLEFSIDELVEIALRALSPGINDPFTAITALHWLGAATVACGTRNLAAEDWNGGDPACPLSRCHSDFAHFLERGLVSTRGAVATSRLASLVALETLERAARLVTGPHRRALLLAEAEALVEQAQHHLVGPDLADVRQRLEVVRASA</sequence>